<dbReference type="PANTHER" id="PTHR12526:SF609">
    <property type="entry name" value="LIPOPOLYSACCHARIDE BIOSYNTHESIS PROTEIN"/>
    <property type="match status" value="1"/>
</dbReference>
<dbReference type="SUPFAM" id="SSF53756">
    <property type="entry name" value="UDP-Glycosyltransferase/glycogen phosphorylase"/>
    <property type="match status" value="1"/>
</dbReference>
<dbReference type="RefSeq" id="WP_283223155.1">
    <property type="nucleotide sequence ID" value="NZ_JASGBH010000002.1"/>
</dbReference>
<dbReference type="PANTHER" id="PTHR12526">
    <property type="entry name" value="GLYCOSYLTRANSFERASE"/>
    <property type="match status" value="1"/>
</dbReference>
<dbReference type="Gene3D" id="3.40.50.2000">
    <property type="entry name" value="Glycogen Phosphorylase B"/>
    <property type="match status" value="1"/>
</dbReference>
<dbReference type="Pfam" id="PF13692">
    <property type="entry name" value="Glyco_trans_1_4"/>
    <property type="match status" value="1"/>
</dbReference>
<accession>A0ABT6X3W2</accession>
<comment type="caution">
    <text evidence="2">The sequence shown here is derived from an EMBL/GenBank/DDBJ whole genome shotgun (WGS) entry which is preliminary data.</text>
</comment>
<dbReference type="Proteomes" id="UP001431902">
    <property type="component" value="Unassembled WGS sequence"/>
</dbReference>
<evidence type="ECO:0000313" key="2">
    <source>
        <dbReference type="EMBL" id="MDI9232744.1"/>
    </source>
</evidence>
<keyword evidence="3" id="KW-1185">Reference proteome</keyword>
<reference evidence="2" key="1">
    <citation type="submission" date="2023-05" db="EMBL/GenBank/DDBJ databases">
        <title>Limnohabitans sp. strain HM2-2 Genome sequencing and assembly.</title>
        <authorList>
            <person name="Jung Y."/>
        </authorList>
    </citation>
    <scope>NUCLEOTIDE SEQUENCE</scope>
    <source>
        <strain evidence="2">HM2-2</strain>
    </source>
</reference>
<dbReference type="Gene3D" id="2.150.10.10">
    <property type="entry name" value="Serralysin-like metalloprotease, C-terminal"/>
    <property type="match status" value="1"/>
</dbReference>
<dbReference type="Pfam" id="PF00353">
    <property type="entry name" value="HemolysinCabind"/>
    <property type="match status" value="1"/>
</dbReference>
<name>A0ABT6X3W2_9BURK</name>
<keyword evidence="2" id="KW-0808">Transferase</keyword>
<dbReference type="SUPFAM" id="SSF51120">
    <property type="entry name" value="beta-Roll"/>
    <property type="match status" value="1"/>
</dbReference>
<feature type="region of interest" description="Disordered" evidence="1">
    <location>
        <begin position="1"/>
        <end position="26"/>
    </location>
</feature>
<organism evidence="2 3">
    <name type="scientific">Limnohabitans lacus</name>
    <dbReference type="NCBI Taxonomy" id="3045173"/>
    <lineage>
        <taxon>Bacteria</taxon>
        <taxon>Pseudomonadati</taxon>
        <taxon>Pseudomonadota</taxon>
        <taxon>Betaproteobacteria</taxon>
        <taxon>Burkholderiales</taxon>
        <taxon>Comamonadaceae</taxon>
        <taxon>Limnohabitans</taxon>
    </lineage>
</organism>
<dbReference type="GO" id="GO:0016757">
    <property type="term" value="F:glycosyltransferase activity"/>
    <property type="evidence" value="ECO:0007669"/>
    <property type="project" value="UniProtKB-KW"/>
</dbReference>
<dbReference type="InterPro" id="IPR001343">
    <property type="entry name" value="Hemolysn_Ca-bd"/>
</dbReference>
<dbReference type="EC" id="2.4.-.-" evidence="2"/>
<dbReference type="EMBL" id="JASGBH010000002">
    <property type="protein sequence ID" value="MDI9232744.1"/>
    <property type="molecule type" value="Genomic_DNA"/>
</dbReference>
<keyword evidence="2" id="KW-0328">Glycosyltransferase</keyword>
<evidence type="ECO:0000313" key="3">
    <source>
        <dbReference type="Proteomes" id="UP001431902"/>
    </source>
</evidence>
<sequence length="508" mass="54108">MSSKSSPAPTPKVSLAQSMSTQFDEQSGRVTGRVELSFVSVMPATVVVTLVGNDPRFPSNRTATVTVAAGQQFQDFAFDLQVQAQTRQANTTASFVIAQPLSAILGDVTTVNFVLTDTAPITAGNANDAIVGAGGNDVIDAGAGDNTVTAFGGNDSVTAGAGDDNRDTITFYRDWTNEGQESYNGQTYTKFSAANGATVYAATGINFSFVDPTLQLSAFSVAREDGAYLVGDGIEQFAGWKVQSAGDINQDGIDDMIVNAVDKAYVVFGSQDLSGMYQLSQIGSNGFVVQNTQVTSSQLTNTWLSANQFKFGLAETSLAGRKVFVYAGNMGVAQGMDILLDLAERLQARVDVGFLFVGRGSDSQRLRRDATDRGLSNVLFFDEIDPDEIPDLYAQCSAGLVALDPRHQSHNIPGKFLTYLQSGLPVLANVNAGNDLAEMIRNEQVGQVCESHDVHELEQRALALLVQLDSNPDLSQRCIALFARQFSVEHAVKQIAGALSMSGHAVTE</sequence>
<feature type="compositionally biased region" description="Polar residues" evidence="1">
    <location>
        <begin position="15"/>
        <end position="26"/>
    </location>
</feature>
<gene>
    <name evidence="2" type="ORF">QLQ16_02720</name>
</gene>
<protein>
    <submittedName>
        <fullName evidence="2">Glycosyltransferase</fullName>
        <ecNumber evidence="2">2.4.-.-</ecNumber>
    </submittedName>
</protein>
<proteinExistence type="predicted"/>
<dbReference type="InterPro" id="IPR011049">
    <property type="entry name" value="Serralysin-like_metalloprot_C"/>
</dbReference>
<dbReference type="CDD" id="cd03794">
    <property type="entry name" value="GT4_WbuB-like"/>
    <property type="match status" value="1"/>
</dbReference>
<evidence type="ECO:0000256" key="1">
    <source>
        <dbReference type="SAM" id="MobiDB-lite"/>
    </source>
</evidence>